<comment type="similarity">
    <text evidence="1 3">Belongs to the UPP synthase family.</text>
</comment>
<keyword evidence="6" id="KW-1185">Reference proteome</keyword>
<dbReference type="AlphaFoldDB" id="L8H007"/>
<dbReference type="EC" id="2.5.1.-" evidence="3"/>
<dbReference type="GO" id="GO:1904423">
    <property type="term" value="C:dehydrodolichyl diphosphate synthase complex"/>
    <property type="evidence" value="ECO:0007669"/>
    <property type="project" value="TreeGrafter"/>
</dbReference>
<dbReference type="NCBIfam" id="TIGR00055">
    <property type="entry name" value="uppS"/>
    <property type="match status" value="1"/>
</dbReference>
<dbReference type="GO" id="GO:0045547">
    <property type="term" value="F:ditrans,polycis-polyprenyl diphosphate synthase [(2E,6E)-farnesyl diphosphate specific] activity"/>
    <property type="evidence" value="ECO:0007669"/>
    <property type="project" value="TreeGrafter"/>
</dbReference>
<dbReference type="InterPro" id="IPR018520">
    <property type="entry name" value="UPP_synth-like_CS"/>
</dbReference>
<dbReference type="GO" id="GO:0016094">
    <property type="term" value="P:polyprenol biosynthetic process"/>
    <property type="evidence" value="ECO:0007669"/>
    <property type="project" value="TreeGrafter"/>
</dbReference>
<dbReference type="EMBL" id="KB007940">
    <property type="protein sequence ID" value="ELR18859.1"/>
    <property type="molecule type" value="Genomic_DNA"/>
</dbReference>
<dbReference type="VEuPathDB" id="AmoebaDB:ACA1_036930"/>
<dbReference type="PANTHER" id="PTHR10291:SF43">
    <property type="entry name" value="DEHYDRODOLICHYL DIPHOSPHATE SYNTHASE COMPLEX SUBUNIT DHDDS"/>
    <property type="match status" value="1"/>
</dbReference>
<dbReference type="KEGG" id="acan:ACA1_036930"/>
<dbReference type="Proteomes" id="UP000011083">
    <property type="component" value="Unassembled WGS sequence"/>
</dbReference>
<accession>L8H007</accession>
<dbReference type="HAMAP" id="MF_01139">
    <property type="entry name" value="ISPT"/>
    <property type="match status" value="1"/>
</dbReference>
<keyword evidence="4" id="KW-0175">Coiled coil</keyword>
<gene>
    <name evidence="5" type="ORF">ACA1_036930</name>
</gene>
<evidence type="ECO:0000256" key="4">
    <source>
        <dbReference type="SAM" id="Coils"/>
    </source>
</evidence>
<dbReference type="OrthoDB" id="4173905at2759"/>
<name>L8H007_ACACF</name>
<dbReference type="GeneID" id="14919689"/>
<dbReference type="Gene3D" id="3.40.1180.10">
    <property type="entry name" value="Decaprenyl diphosphate synthase-like"/>
    <property type="match status" value="1"/>
</dbReference>
<proteinExistence type="inferred from homology"/>
<evidence type="ECO:0000313" key="6">
    <source>
        <dbReference type="Proteomes" id="UP000011083"/>
    </source>
</evidence>
<dbReference type="PROSITE" id="PS01066">
    <property type="entry name" value="UPP_SYNTHASE"/>
    <property type="match status" value="1"/>
</dbReference>
<evidence type="ECO:0000256" key="3">
    <source>
        <dbReference type="RuleBase" id="RU363018"/>
    </source>
</evidence>
<dbReference type="GO" id="GO:0005783">
    <property type="term" value="C:endoplasmic reticulum"/>
    <property type="evidence" value="ECO:0007669"/>
    <property type="project" value="TreeGrafter"/>
</dbReference>
<feature type="coiled-coil region" evidence="4">
    <location>
        <begin position="259"/>
        <end position="286"/>
    </location>
</feature>
<evidence type="ECO:0000313" key="5">
    <source>
        <dbReference type="EMBL" id="ELR18859.1"/>
    </source>
</evidence>
<evidence type="ECO:0000256" key="2">
    <source>
        <dbReference type="ARBA" id="ARBA00022679"/>
    </source>
</evidence>
<organism evidence="5 6">
    <name type="scientific">Acanthamoeba castellanii (strain ATCC 30010 / Neff)</name>
    <dbReference type="NCBI Taxonomy" id="1257118"/>
    <lineage>
        <taxon>Eukaryota</taxon>
        <taxon>Amoebozoa</taxon>
        <taxon>Discosea</taxon>
        <taxon>Longamoebia</taxon>
        <taxon>Centramoebida</taxon>
        <taxon>Acanthamoebidae</taxon>
        <taxon>Acanthamoeba</taxon>
    </lineage>
</organism>
<dbReference type="STRING" id="1257118.L8H007"/>
<keyword evidence="2 3" id="KW-0808">Transferase</keyword>
<dbReference type="Pfam" id="PF01255">
    <property type="entry name" value="Prenyltransf"/>
    <property type="match status" value="1"/>
</dbReference>
<dbReference type="RefSeq" id="XP_004340918.1">
    <property type="nucleotide sequence ID" value="XM_004340870.1"/>
</dbReference>
<dbReference type="OMA" id="FDRRDLW"/>
<sequence length="341" mass="39175">MDTTTERYDELKNDKTRADGSLPRPWYELWTRKFFNAVLACGPLPKHIGFIMDGNRRFAQKKSMEKIVGHTMGFNKLKEALEWCLELGVEVVTVYAFSMENFKRSPEEVSALMRLAAEKFEELLNQEDIIHKHGVSIRVLGDISLVPDYLQHSMATAIHNTRNNSKYLEMVTAAQTLSAGVQEGLINVEDINGDLLEECMYTSGCPPLDILIRTSGEKRLSDFLLWQSAHCCLSFVDVLWPEFSAWDLYRTILFYQQNHAHIKERREAYERTKRQSQKELDLHELQKGSGGIASLHGALEKVEAERVQRTQHFLGVARQRQSDLIAGLCTQEEALRQQERN</sequence>
<protein>
    <recommendedName>
        <fullName evidence="3">Alkyl transferase</fullName>
        <ecNumber evidence="3">2.5.1.-</ecNumber>
    </recommendedName>
</protein>
<dbReference type="PANTHER" id="PTHR10291">
    <property type="entry name" value="DEHYDRODOLICHYL DIPHOSPHATE SYNTHASE FAMILY MEMBER"/>
    <property type="match status" value="1"/>
</dbReference>
<dbReference type="SUPFAM" id="SSF64005">
    <property type="entry name" value="Undecaprenyl diphosphate synthase"/>
    <property type="match status" value="1"/>
</dbReference>
<dbReference type="InterPro" id="IPR001441">
    <property type="entry name" value="UPP_synth-like"/>
</dbReference>
<reference evidence="5 6" key="1">
    <citation type="journal article" date="2013" name="Genome Biol.">
        <title>Genome of Acanthamoeba castellanii highlights extensive lateral gene transfer and early evolution of tyrosine kinase signaling.</title>
        <authorList>
            <person name="Clarke M."/>
            <person name="Lohan A.J."/>
            <person name="Liu B."/>
            <person name="Lagkouvardos I."/>
            <person name="Roy S."/>
            <person name="Zafar N."/>
            <person name="Bertelli C."/>
            <person name="Schilde C."/>
            <person name="Kianianmomeni A."/>
            <person name="Burglin T.R."/>
            <person name="Frech C."/>
            <person name="Turcotte B."/>
            <person name="Kopec K.O."/>
            <person name="Synnott J.M."/>
            <person name="Choo C."/>
            <person name="Paponov I."/>
            <person name="Finkler A."/>
            <person name="Soon Heng Tan C."/>
            <person name="Hutchins A.P."/>
            <person name="Weinmeier T."/>
            <person name="Rattei T."/>
            <person name="Chu J.S."/>
            <person name="Gimenez G."/>
            <person name="Irimia M."/>
            <person name="Rigden D.J."/>
            <person name="Fitzpatrick D.A."/>
            <person name="Lorenzo-Morales J."/>
            <person name="Bateman A."/>
            <person name="Chiu C.H."/>
            <person name="Tang P."/>
            <person name="Hegemann P."/>
            <person name="Fromm H."/>
            <person name="Raoult D."/>
            <person name="Greub G."/>
            <person name="Miranda-Saavedra D."/>
            <person name="Chen N."/>
            <person name="Nash P."/>
            <person name="Ginger M.L."/>
            <person name="Horn M."/>
            <person name="Schaap P."/>
            <person name="Caler L."/>
            <person name="Loftus B."/>
        </authorList>
    </citation>
    <scope>NUCLEOTIDE SEQUENCE [LARGE SCALE GENOMIC DNA]</scope>
    <source>
        <strain evidence="5 6">Neff</strain>
    </source>
</reference>
<evidence type="ECO:0000256" key="1">
    <source>
        <dbReference type="ARBA" id="ARBA00005432"/>
    </source>
</evidence>
<dbReference type="InterPro" id="IPR036424">
    <property type="entry name" value="UPP_synth-like_sf"/>
</dbReference>
<dbReference type="CDD" id="cd00475">
    <property type="entry name" value="Cis_IPPS"/>
    <property type="match status" value="1"/>
</dbReference>